<evidence type="ECO:0000256" key="3">
    <source>
        <dbReference type="ARBA" id="ARBA00022553"/>
    </source>
</evidence>
<keyword evidence="6 11" id="KW-0418">Kinase</keyword>
<evidence type="ECO:0000256" key="9">
    <source>
        <dbReference type="SAM" id="Phobius"/>
    </source>
</evidence>
<evidence type="ECO:0000313" key="11">
    <source>
        <dbReference type="EMBL" id="WDZ87088.1"/>
    </source>
</evidence>
<evidence type="ECO:0000259" key="10">
    <source>
        <dbReference type="Pfam" id="PF07730"/>
    </source>
</evidence>
<gene>
    <name evidence="11" type="ORF">PVK37_12110</name>
</gene>
<keyword evidence="7" id="KW-0067">ATP-binding</keyword>
<feature type="transmembrane region" description="Helical" evidence="9">
    <location>
        <begin position="130"/>
        <end position="149"/>
    </location>
</feature>
<dbReference type="PANTHER" id="PTHR24421:SF10">
    <property type="entry name" value="NITRATE_NITRITE SENSOR PROTEIN NARQ"/>
    <property type="match status" value="1"/>
</dbReference>
<sequence>MSSAVAVPDHPWLLPGVLARPADPTRRSARRTMRDWLVDVLCFVLALGWTVVATVDAASPEPQFATRLPYGWMIPADAALGVLFAVLLWFRRRWPVALAVASLPLTVFSMASAVSSLIIYFTVVVHRRTAVAMVVTVAGLLTNLAFSHLRPDPNLSYWATTAWGVVFSLTVLAWGMFVRARRQLIVSLRERADRAEAEQQLRVAQARQVERTRIAREMHDVLAHRISLLSLHAGALEFRPDAPPEEVARAAGVIRGSAHAALQDLRAVIGVLRAEPAGAAAVPERPQPTLADVPALVDESRAAGVRVELRDRVDTPDAVPATVGRSAYRIVQEGLTNARKHAPGALVTVELAGGRGDGLTVEIRNRRPVREATDPEIPGTGTGLVGIAERVHLAGGRLTHGRDSSGDFRLAAWLPWPA</sequence>
<dbReference type="Proteomes" id="UP001219605">
    <property type="component" value="Chromosome"/>
</dbReference>
<dbReference type="EMBL" id="CP118615">
    <property type="protein sequence ID" value="WDZ87088.1"/>
    <property type="molecule type" value="Genomic_DNA"/>
</dbReference>
<evidence type="ECO:0000256" key="1">
    <source>
        <dbReference type="ARBA" id="ARBA00000085"/>
    </source>
</evidence>
<feature type="domain" description="Signal transduction histidine kinase subgroup 3 dimerisation and phosphoacceptor" evidence="10">
    <location>
        <begin position="210"/>
        <end position="274"/>
    </location>
</feature>
<dbReference type="Gene3D" id="1.20.5.1930">
    <property type="match status" value="1"/>
</dbReference>
<evidence type="ECO:0000256" key="5">
    <source>
        <dbReference type="ARBA" id="ARBA00022741"/>
    </source>
</evidence>
<reference evidence="11 12" key="1">
    <citation type="submission" date="2023-02" db="EMBL/GenBank/DDBJ databases">
        <authorList>
            <person name="Mo P."/>
        </authorList>
    </citation>
    <scope>NUCLEOTIDE SEQUENCE [LARGE SCALE GENOMIC DNA]</scope>
    <source>
        <strain evidence="11 12">HUAS 3</strain>
    </source>
</reference>
<dbReference type="EC" id="2.7.13.3" evidence="2"/>
<evidence type="ECO:0000256" key="2">
    <source>
        <dbReference type="ARBA" id="ARBA00012438"/>
    </source>
</evidence>
<evidence type="ECO:0000313" key="12">
    <source>
        <dbReference type="Proteomes" id="UP001219605"/>
    </source>
</evidence>
<keyword evidence="9" id="KW-1133">Transmembrane helix</keyword>
<accession>A0ABY7ZW35</accession>
<evidence type="ECO:0000256" key="7">
    <source>
        <dbReference type="ARBA" id="ARBA00022840"/>
    </source>
</evidence>
<dbReference type="InterPro" id="IPR036890">
    <property type="entry name" value="HATPase_C_sf"/>
</dbReference>
<feature type="transmembrane region" description="Helical" evidence="9">
    <location>
        <begin position="96"/>
        <end position="123"/>
    </location>
</feature>
<dbReference type="GO" id="GO:0016301">
    <property type="term" value="F:kinase activity"/>
    <property type="evidence" value="ECO:0007669"/>
    <property type="project" value="UniProtKB-KW"/>
</dbReference>
<keyword evidence="8" id="KW-0902">Two-component regulatory system</keyword>
<evidence type="ECO:0000256" key="8">
    <source>
        <dbReference type="ARBA" id="ARBA00023012"/>
    </source>
</evidence>
<evidence type="ECO:0000256" key="6">
    <source>
        <dbReference type="ARBA" id="ARBA00022777"/>
    </source>
</evidence>
<keyword evidence="4" id="KW-0808">Transferase</keyword>
<keyword evidence="12" id="KW-1185">Reference proteome</keyword>
<dbReference type="CDD" id="cd16917">
    <property type="entry name" value="HATPase_UhpB-NarQ-NarX-like"/>
    <property type="match status" value="1"/>
</dbReference>
<feature type="transmembrane region" description="Helical" evidence="9">
    <location>
        <begin position="70"/>
        <end position="90"/>
    </location>
</feature>
<dbReference type="Pfam" id="PF07730">
    <property type="entry name" value="HisKA_3"/>
    <property type="match status" value="1"/>
</dbReference>
<keyword evidence="5" id="KW-0547">Nucleotide-binding</keyword>
<organism evidence="11 12">
    <name type="scientific">Micromonospora cathayae</name>
    <dbReference type="NCBI Taxonomy" id="3028804"/>
    <lineage>
        <taxon>Bacteria</taxon>
        <taxon>Bacillati</taxon>
        <taxon>Actinomycetota</taxon>
        <taxon>Actinomycetes</taxon>
        <taxon>Micromonosporales</taxon>
        <taxon>Micromonosporaceae</taxon>
        <taxon>Micromonospora</taxon>
    </lineage>
</organism>
<dbReference type="RefSeq" id="WP_275033973.1">
    <property type="nucleotide sequence ID" value="NZ_CP118615.1"/>
</dbReference>
<evidence type="ECO:0000256" key="4">
    <source>
        <dbReference type="ARBA" id="ARBA00022679"/>
    </source>
</evidence>
<dbReference type="Gene3D" id="3.30.565.10">
    <property type="entry name" value="Histidine kinase-like ATPase, C-terminal domain"/>
    <property type="match status" value="1"/>
</dbReference>
<feature type="transmembrane region" description="Helical" evidence="9">
    <location>
        <begin position="36"/>
        <end position="58"/>
    </location>
</feature>
<dbReference type="PANTHER" id="PTHR24421">
    <property type="entry name" value="NITRATE/NITRITE SENSOR PROTEIN NARX-RELATED"/>
    <property type="match status" value="1"/>
</dbReference>
<dbReference type="SUPFAM" id="SSF55874">
    <property type="entry name" value="ATPase domain of HSP90 chaperone/DNA topoisomerase II/histidine kinase"/>
    <property type="match status" value="1"/>
</dbReference>
<dbReference type="InterPro" id="IPR011712">
    <property type="entry name" value="Sig_transdc_His_kin_sub3_dim/P"/>
</dbReference>
<keyword evidence="9" id="KW-0812">Transmembrane</keyword>
<proteinExistence type="predicted"/>
<keyword evidence="3" id="KW-0597">Phosphoprotein</keyword>
<name>A0ABY7ZW35_9ACTN</name>
<keyword evidence="9" id="KW-0472">Membrane</keyword>
<feature type="transmembrane region" description="Helical" evidence="9">
    <location>
        <begin position="155"/>
        <end position="177"/>
    </location>
</feature>
<comment type="catalytic activity">
    <reaction evidence="1">
        <text>ATP + protein L-histidine = ADP + protein N-phospho-L-histidine.</text>
        <dbReference type="EC" id="2.7.13.3"/>
    </reaction>
</comment>
<protein>
    <recommendedName>
        <fullName evidence="2">histidine kinase</fullName>
        <ecNumber evidence="2">2.7.13.3</ecNumber>
    </recommendedName>
</protein>
<dbReference type="InterPro" id="IPR050482">
    <property type="entry name" value="Sensor_HK_TwoCompSys"/>
</dbReference>